<accession>A0A7Y2EA75</accession>
<evidence type="ECO:0000313" key="4">
    <source>
        <dbReference type="Proteomes" id="UP000547674"/>
    </source>
</evidence>
<name>A0A7Y2EA75_UNCEI</name>
<reference evidence="3 4" key="1">
    <citation type="submission" date="2020-03" db="EMBL/GenBank/DDBJ databases">
        <title>Metabolic flexibility allows generalist bacteria to become dominant in a frequently disturbed ecosystem.</title>
        <authorList>
            <person name="Chen Y.-J."/>
            <person name="Leung P.M."/>
            <person name="Bay S.K."/>
            <person name="Hugenholtz P."/>
            <person name="Kessler A.J."/>
            <person name="Shelley G."/>
            <person name="Waite D.W."/>
            <person name="Cook P.L."/>
            <person name="Greening C."/>
        </authorList>
    </citation>
    <scope>NUCLEOTIDE SEQUENCE [LARGE SCALE GENOMIC DNA]</scope>
    <source>
        <strain evidence="3">SS_bin_28</strain>
    </source>
</reference>
<dbReference type="Pfam" id="PF00481">
    <property type="entry name" value="PP2C"/>
    <property type="match status" value="2"/>
</dbReference>
<dbReference type="GO" id="GO:0004722">
    <property type="term" value="F:protein serine/threonine phosphatase activity"/>
    <property type="evidence" value="ECO:0007669"/>
    <property type="project" value="InterPro"/>
</dbReference>
<dbReference type="SUPFAM" id="SSF51126">
    <property type="entry name" value="Pectin lyase-like"/>
    <property type="match status" value="1"/>
</dbReference>
<feature type="region of interest" description="Disordered" evidence="1">
    <location>
        <begin position="257"/>
        <end position="298"/>
    </location>
</feature>
<proteinExistence type="predicted"/>
<feature type="compositionally biased region" description="Basic and acidic residues" evidence="1">
    <location>
        <begin position="269"/>
        <end position="278"/>
    </location>
</feature>
<dbReference type="PANTHER" id="PTHR47992">
    <property type="entry name" value="PROTEIN PHOSPHATASE"/>
    <property type="match status" value="1"/>
</dbReference>
<comment type="caution">
    <text evidence="3">The sequence shown here is derived from an EMBL/GenBank/DDBJ whole genome shotgun (WGS) entry which is preliminary data.</text>
</comment>
<dbReference type="AlphaFoldDB" id="A0A7Y2EA75"/>
<dbReference type="Gene3D" id="2.160.20.10">
    <property type="entry name" value="Single-stranded right-handed beta-helix, Pectin lyase-like"/>
    <property type="match status" value="1"/>
</dbReference>
<feature type="domain" description="PPM-type phosphatase" evidence="2">
    <location>
        <begin position="6"/>
        <end position="244"/>
    </location>
</feature>
<dbReference type="InterPro" id="IPR001932">
    <property type="entry name" value="PPM-type_phosphatase-like_dom"/>
</dbReference>
<gene>
    <name evidence="3" type="ORF">HKN21_05735</name>
</gene>
<dbReference type="Gene3D" id="3.60.40.10">
    <property type="entry name" value="PPM-type phosphatase domain"/>
    <property type="match status" value="1"/>
</dbReference>
<dbReference type="PROSITE" id="PS51746">
    <property type="entry name" value="PPM_2"/>
    <property type="match status" value="1"/>
</dbReference>
<protein>
    <submittedName>
        <fullName evidence="3">SpoIIE family protein phosphatase</fullName>
    </submittedName>
</protein>
<dbReference type="InterPro" id="IPR015655">
    <property type="entry name" value="PP2C"/>
</dbReference>
<dbReference type="SUPFAM" id="SSF81606">
    <property type="entry name" value="PP2C-like"/>
    <property type="match status" value="1"/>
</dbReference>
<dbReference type="EMBL" id="JABDJR010000217">
    <property type="protein sequence ID" value="NNF06240.1"/>
    <property type="molecule type" value="Genomic_DNA"/>
</dbReference>
<evidence type="ECO:0000256" key="1">
    <source>
        <dbReference type="SAM" id="MobiDB-lite"/>
    </source>
</evidence>
<organism evidence="3 4">
    <name type="scientific">Eiseniibacteriota bacterium</name>
    <dbReference type="NCBI Taxonomy" id="2212470"/>
    <lineage>
        <taxon>Bacteria</taxon>
        <taxon>Candidatus Eiseniibacteriota</taxon>
    </lineage>
</organism>
<dbReference type="CDD" id="cd00143">
    <property type="entry name" value="PP2Cc"/>
    <property type="match status" value="1"/>
</dbReference>
<dbReference type="InterPro" id="IPR036457">
    <property type="entry name" value="PPM-type-like_dom_sf"/>
</dbReference>
<dbReference type="SMART" id="SM00331">
    <property type="entry name" value="PP2C_SIG"/>
    <property type="match status" value="1"/>
</dbReference>
<sequence>MSSLLHTGSVSDTGRIRAHNEDAILCDEDRGVFAVIDGLGGEAAGEVAARIAKEQIQSRLRNPQGSPEERLREAIALANQRILEHVDQNPELARMACVATVAFLEGETLHVAHVGDSRLYLLREGTITKLTRDHSPVGVMEDEGHITELEAMAHPNRNEIYRDIGSEPRHPNDSDFIDYDMFLSGPKDALLLCTDGLTDLVASHEIQDVVLDNASRPQTAVKRLVDLANERGGKDNVSVVLVVREGFENVVSVEDLSEVKTEPTPGDEFETRPMRETHATANPSQPKPTFGAPSHDLRPLRSWDRASSKTPWVVTLLAVALLAGGWFFRDRMPPLFDAVTPPQTLIVGEGHLQSIGEAMRQAKPGDTVELLPGEYKEILIMKDGVHLRSRVPQAAVLARPDSLPVGLSTGILVKDVSSGTIEGLALGSGGSPGFNVGIHLENAAVTVFDVEVTGTDFAAIQIYGEDASTIRSSYLHDNLGRGVLIDGLATTVLERNRILANGVEALLPGIEILGSAAPTLTENLVESSTTEALWIQNAAQWEEYESQNQLKAGPEKELIRVLSAASSDDSGDDP</sequence>
<dbReference type="InterPro" id="IPR039448">
    <property type="entry name" value="Beta_helix"/>
</dbReference>
<dbReference type="SMART" id="SM00332">
    <property type="entry name" value="PP2Cc"/>
    <property type="match status" value="1"/>
</dbReference>
<dbReference type="InterPro" id="IPR012334">
    <property type="entry name" value="Pectin_lyas_fold"/>
</dbReference>
<dbReference type="InterPro" id="IPR011050">
    <property type="entry name" value="Pectin_lyase_fold/virulence"/>
</dbReference>
<evidence type="ECO:0000259" key="2">
    <source>
        <dbReference type="PROSITE" id="PS51746"/>
    </source>
</evidence>
<dbReference type="Pfam" id="PF13229">
    <property type="entry name" value="Beta_helix"/>
    <property type="match status" value="1"/>
</dbReference>
<evidence type="ECO:0000313" key="3">
    <source>
        <dbReference type="EMBL" id="NNF06240.1"/>
    </source>
</evidence>
<dbReference type="Proteomes" id="UP000547674">
    <property type="component" value="Unassembled WGS sequence"/>
</dbReference>